<sequence>MDNGDKPIYYGNPLYRDYGGISMGGNFYALNQKAIEHLCSCKIELSDVVPEDRWFGDVINNCTQSKNLEGIHNINYMINDMSKILHKKYSEKGVSLQLGRNVKKG</sequence>
<organism evidence="1 2">
    <name type="scientific">Smittium megazygosporum</name>
    <dbReference type="NCBI Taxonomy" id="133381"/>
    <lineage>
        <taxon>Eukaryota</taxon>
        <taxon>Fungi</taxon>
        <taxon>Fungi incertae sedis</taxon>
        <taxon>Zoopagomycota</taxon>
        <taxon>Kickxellomycotina</taxon>
        <taxon>Harpellomycetes</taxon>
        <taxon>Harpellales</taxon>
        <taxon>Legeriomycetaceae</taxon>
        <taxon>Smittium</taxon>
    </lineage>
</organism>
<dbReference type="OrthoDB" id="5529274at2759"/>
<proteinExistence type="predicted"/>
<accession>A0A2T9ZEM5</accession>
<protein>
    <submittedName>
        <fullName evidence="1">Uncharacterized protein</fullName>
    </submittedName>
</protein>
<comment type="caution">
    <text evidence="1">The sequence shown here is derived from an EMBL/GenBank/DDBJ whole genome shotgun (WGS) entry which is preliminary data.</text>
</comment>
<gene>
    <name evidence="1" type="ORF">BB560_002488</name>
</gene>
<evidence type="ECO:0000313" key="1">
    <source>
        <dbReference type="EMBL" id="PVV03046.1"/>
    </source>
</evidence>
<keyword evidence="2" id="KW-1185">Reference proteome</keyword>
<dbReference type="AlphaFoldDB" id="A0A2T9ZEM5"/>
<reference evidence="1 2" key="1">
    <citation type="journal article" date="2018" name="MBio">
        <title>Comparative Genomics Reveals the Core Gene Toolbox for the Fungus-Insect Symbiosis.</title>
        <authorList>
            <person name="Wang Y."/>
            <person name="Stata M."/>
            <person name="Wang W."/>
            <person name="Stajich J.E."/>
            <person name="White M.M."/>
            <person name="Moncalvo J.M."/>
        </authorList>
    </citation>
    <scope>NUCLEOTIDE SEQUENCE [LARGE SCALE GENOMIC DNA]</scope>
    <source>
        <strain evidence="1 2">SC-DP-2</strain>
    </source>
</reference>
<evidence type="ECO:0000313" key="2">
    <source>
        <dbReference type="Proteomes" id="UP000245609"/>
    </source>
</evidence>
<dbReference type="EMBL" id="MBFS01000285">
    <property type="protein sequence ID" value="PVV03046.1"/>
    <property type="molecule type" value="Genomic_DNA"/>
</dbReference>
<name>A0A2T9ZEM5_9FUNG</name>
<dbReference type="Proteomes" id="UP000245609">
    <property type="component" value="Unassembled WGS sequence"/>
</dbReference>